<dbReference type="OrthoDB" id="9801912at2"/>
<comment type="similarity">
    <text evidence="1">Belongs to the bacterial solute-binding protein 5 family.</text>
</comment>
<evidence type="ECO:0000256" key="2">
    <source>
        <dbReference type="ARBA" id="ARBA00022729"/>
    </source>
</evidence>
<evidence type="ECO:0000313" key="6">
    <source>
        <dbReference type="Proteomes" id="UP000294555"/>
    </source>
</evidence>
<dbReference type="PIRSF" id="PIRSF002741">
    <property type="entry name" value="MppA"/>
    <property type="match status" value="1"/>
</dbReference>
<dbReference type="AlphaFoldDB" id="A0A4R1NEE0"/>
<feature type="chain" id="PRO_5021012208" evidence="3">
    <location>
        <begin position="27"/>
        <end position="533"/>
    </location>
</feature>
<dbReference type="InterPro" id="IPR000914">
    <property type="entry name" value="SBP_5_dom"/>
</dbReference>
<reference evidence="5 6" key="1">
    <citation type="submission" date="2019-02" db="EMBL/GenBank/DDBJ databases">
        <title>Investigation of anaerobic lignin degradation for improved lignocellulosic biofuels.</title>
        <authorList>
            <person name="Deangelis K."/>
        </authorList>
    </citation>
    <scope>NUCLEOTIDE SEQUENCE [LARGE SCALE GENOMIC DNA]</scope>
    <source>
        <strain evidence="5 6">159R</strain>
    </source>
</reference>
<protein>
    <submittedName>
        <fullName evidence="5">Peptide/nickel transport system substrate-binding protein</fullName>
    </submittedName>
</protein>
<gene>
    <name evidence="5" type="ORF">EZJ58_3403</name>
</gene>
<keyword evidence="6" id="KW-1185">Reference proteome</keyword>
<feature type="domain" description="Solute-binding protein family 5" evidence="4">
    <location>
        <begin position="78"/>
        <end position="443"/>
    </location>
</feature>
<feature type="signal peptide" evidence="3">
    <location>
        <begin position="1"/>
        <end position="26"/>
    </location>
</feature>
<dbReference type="CDD" id="cd08517">
    <property type="entry name" value="PBP2_NikA_DppA_OppA_like_13"/>
    <property type="match status" value="1"/>
</dbReference>
<organism evidence="5 6">
    <name type="scientific">Sodalis ligni</name>
    <dbReference type="NCBI Taxonomy" id="2697027"/>
    <lineage>
        <taxon>Bacteria</taxon>
        <taxon>Pseudomonadati</taxon>
        <taxon>Pseudomonadota</taxon>
        <taxon>Gammaproteobacteria</taxon>
        <taxon>Enterobacterales</taxon>
        <taxon>Bruguierivoracaceae</taxon>
        <taxon>Sodalis</taxon>
    </lineage>
</organism>
<evidence type="ECO:0000256" key="1">
    <source>
        <dbReference type="ARBA" id="ARBA00005695"/>
    </source>
</evidence>
<accession>A0A4R1NEE0</accession>
<dbReference type="InterPro" id="IPR030678">
    <property type="entry name" value="Peptide/Ni-bd"/>
</dbReference>
<evidence type="ECO:0000256" key="3">
    <source>
        <dbReference type="SAM" id="SignalP"/>
    </source>
</evidence>
<evidence type="ECO:0000313" key="5">
    <source>
        <dbReference type="EMBL" id="TCL05229.1"/>
    </source>
</evidence>
<dbReference type="RefSeq" id="WP_132923953.1">
    <property type="nucleotide sequence ID" value="NZ_SJOI01000001.1"/>
</dbReference>
<dbReference type="InterPro" id="IPR039424">
    <property type="entry name" value="SBP_5"/>
</dbReference>
<comment type="caution">
    <text evidence="5">The sequence shown here is derived from an EMBL/GenBank/DDBJ whole genome shotgun (WGS) entry which is preliminary data.</text>
</comment>
<dbReference type="Gene3D" id="3.40.190.10">
    <property type="entry name" value="Periplasmic binding protein-like II"/>
    <property type="match status" value="1"/>
</dbReference>
<sequence>MSRKFISALSLGIILLALNAMGRVLADEQTPVRGGTLIAAIYPEPVTLTATYNNQYANRVISANIFDGLVYYDDNYRPQPRLATSWEVAPDGLSITFHLRHGVKWHDGQPFNSADVKYSALEVWKKVHSRGRSTFAALKDVETPDDYTAIFRLSSPSQVILSALDGAESQVVPKHIFDGGDIRKSPENARPIGTGPFRFKEWKRGQYVILERNPDYWDKGKPYLDRVIYRFIPDAAARSAALESGEVSYIPYAGVPFSDINRLKQNPELKFDSRGYSYAAQTYFLGFNLRSVPLSNLKVRQAIAHIIDRQRIIDTVWYGQSNPEYSVVPQSLTQFFTPDIPRYDYSVKQANTLLDEAGYPVKADGKRFTLRLYTDPSSSQFLLAGEFLRQEFNKIGIAIDFTPLDNATFLKKVYTDYDFDIIFQGFGVMLDPQMGLTRVYYSKAQSPGVPYANAFAYVSPATDRLIEAYQNEVDPKKRIAVIADFQRQALTDLPLLPVMAAPFFTVYNRKLHGLDFSPAGAHSGFRDAWIAGK</sequence>
<dbReference type="GO" id="GO:0030288">
    <property type="term" value="C:outer membrane-bounded periplasmic space"/>
    <property type="evidence" value="ECO:0007669"/>
    <property type="project" value="UniProtKB-ARBA"/>
</dbReference>
<name>A0A4R1NEE0_9GAMM</name>
<keyword evidence="2 3" id="KW-0732">Signal</keyword>
<dbReference type="Pfam" id="PF00496">
    <property type="entry name" value="SBP_bac_5"/>
    <property type="match status" value="1"/>
</dbReference>
<dbReference type="PANTHER" id="PTHR30290:SF38">
    <property type="entry name" value="D,D-DIPEPTIDE-BINDING PERIPLASMIC PROTEIN DDPA-RELATED"/>
    <property type="match status" value="1"/>
</dbReference>
<dbReference type="GO" id="GO:1904680">
    <property type="term" value="F:peptide transmembrane transporter activity"/>
    <property type="evidence" value="ECO:0007669"/>
    <property type="project" value="TreeGrafter"/>
</dbReference>
<dbReference type="Proteomes" id="UP000294555">
    <property type="component" value="Unassembled WGS sequence"/>
</dbReference>
<dbReference type="SUPFAM" id="SSF53850">
    <property type="entry name" value="Periplasmic binding protein-like II"/>
    <property type="match status" value="1"/>
</dbReference>
<dbReference type="GO" id="GO:0015833">
    <property type="term" value="P:peptide transport"/>
    <property type="evidence" value="ECO:0007669"/>
    <property type="project" value="TreeGrafter"/>
</dbReference>
<evidence type="ECO:0000259" key="4">
    <source>
        <dbReference type="Pfam" id="PF00496"/>
    </source>
</evidence>
<dbReference type="PANTHER" id="PTHR30290">
    <property type="entry name" value="PERIPLASMIC BINDING COMPONENT OF ABC TRANSPORTER"/>
    <property type="match status" value="1"/>
</dbReference>
<dbReference type="PROSITE" id="PS01040">
    <property type="entry name" value="SBP_BACTERIAL_5"/>
    <property type="match status" value="1"/>
</dbReference>
<dbReference type="GO" id="GO:0043190">
    <property type="term" value="C:ATP-binding cassette (ABC) transporter complex"/>
    <property type="evidence" value="ECO:0007669"/>
    <property type="project" value="InterPro"/>
</dbReference>
<dbReference type="Gene3D" id="3.10.105.10">
    <property type="entry name" value="Dipeptide-binding Protein, Domain 3"/>
    <property type="match status" value="1"/>
</dbReference>
<dbReference type="EMBL" id="SJOI01000001">
    <property type="protein sequence ID" value="TCL05229.1"/>
    <property type="molecule type" value="Genomic_DNA"/>
</dbReference>
<proteinExistence type="inferred from homology"/>
<dbReference type="InterPro" id="IPR023765">
    <property type="entry name" value="SBP_5_CS"/>
</dbReference>